<dbReference type="AlphaFoldDB" id="A0A4R4A9A2"/>
<accession>A0A4R4A9A2</accession>
<evidence type="ECO:0000313" key="1">
    <source>
        <dbReference type="EMBL" id="TCW35109.1"/>
    </source>
</evidence>
<gene>
    <name evidence="1" type="ORF">EDC29_10748</name>
</gene>
<dbReference type="EMBL" id="SMDC01000007">
    <property type="protein sequence ID" value="TCW35109.1"/>
    <property type="molecule type" value="Genomic_DNA"/>
</dbReference>
<comment type="caution">
    <text evidence="1">The sequence shown here is derived from an EMBL/GenBank/DDBJ whole genome shotgun (WGS) entry which is preliminary data.</text>
</comment>
<dbReference type="Proteomes" id="UP000295247">
    <property type="component" value="Unassembled WGS sequence"/>
</dbReference>
<name>A0A4R4A9A2_MARGR</name>
<organism evidence="1 2">
    <name type="scientific">Marichromatium gracile</name>
    <name type="common">Chromatium gracile</name>
    <dbReference type="NCBI Taxonomy" id="1048"/>
    <lineage>
        <taxon>Bacteria</taxon>
        <taxon>Pseudomonadati</taxon>
        <taxon>Pseudomonadota</taxon>
        <taxon>Gammaproteobacteria</taxon>
        <taxon>Chromatiales</taxon>
        <taxon>Chromatiaceae</taxon>
        <taxon>Marichromatium</taxon>
    </lineage>
</organism>
<evidence type="ECO:0000313" key="2">
    <source>
        <dbReference type="Proteomes" id="UP000295247"/>
    </source>
</evidence>
<dbReference type="RefSeq" id="WP_123140351.1">
    <property type="nucleotide sequence ID" value="NZ_NRRH01000004.1"/>
</dbReference>
<reference evidence="1 2" key="1">
    <citation type="submission" date="2019-03" db="EMBL/GenBank/DDBJ databases">
        <title>Genomic Encyclopedia of Type Strains, Phase IV (KMG-IV): sequencing the most valuable type-strain genomes for metagenomic binning, comparative biology and taxonomic classification.</title>
        <authorList>
            <person name="Goeker M."/>
        </authorList>
    </citation>
    <scope>NUCLEOTIDE SEQUENCE [LARGE SCALE GENOMIC DNA]</scope>
    <source>
        <strain evidence="1 2">DSM 203</strain>
    </source>
</reference>
<proteinExistence type="predicted"/>
<sequence length="142" mass="15933">MKRIDQVSETSRDRAAALLGAGLLLLGAVLLAPSPVRAAEPTALEIVMLPPYCQARLSGDRAAMEQWSAALGKEVHLHIHHYCYGLVYVNRANQTFEQRKRRYLLNQAISEFDYVLKRWPPTSTLYAEAQGQKALAQMLEQP</sequence>
<protein>
    <submittedName>
        <fullName evidence="1">Uncharacterized protein</fullName>
    </submittedName>
</protein>